<proteinExistence type="predicted"/>
<dbReference type="Proteomes" id="UP001174909">
    <property type="component" value="Unassembled WGS sequence"/>
</dbReference>
<reference evidence="1" key="1">
    <citation type="submission" date="2023-03" db="EMBL/GenBank/DDBJ databases">
        <authorList>
            <person name="Steffen K."/>
            <person name="Cardenas P."/>
        </authorList>
    </citation>
    <scope>NUCLEOTIDE SEQUENCE</scope>
</reference>
<keyword evidence="2" id="KW-1185">Reference proteome</keyword>
<comment type="caution">
    <text evidence="1">The sequence shown here is derived from an EMBL/GenBank/DDBJ whole genome shotgun (WGS) entry which is preliminary data.</text>
</comment>
<evidence type="ECO:0000313" key="1">
    <source>
        <dbReference type="EMBL" id="CAI8016314.1"/>
    </source>
</evidence>
<protein>
    <submittedName>
        <fullName evidence="1">Uncharacterized protein</fullName>
    </submittedName>
</protein>
<accession>A0AA35WD90</accession>
<organism evidence="1 2">
    <name type="scientific">Geodia barretti</name>
    <name type="common">Barrett's horny sponge</name>
    <dbReference type="NCBI Taxonomy" id="519541"/>
    <lineage>
        <taxon>Eukaryota</taxon>
        <taxon>Metazoa</taxon>
        <taxon>Porifera</taxon>
        <taxon>Demospongiae</taxon>
        <taxon>Heteroscleromorpha</taxon>
        <taxon>Tetractinellida</taxon>
        <taxon>Astrophorina</taxon>
        <taxon>Geodiidae</taxon>
        <taxon>Geodia</taxon>
    </lineage>
</organism>
<gene>
    <name evidence="1" type="ORF">GBAR_LOCUS10014</name>
</gene>
<dbReference type="AlphaFoldDB" id="A0AA35WD90"/>
<name>A0AA35WD90_GEOBA</name>
<sequence length="179" mass="19977">MQPSPVPIPALVQTVISCVRLLCERLLYVEPPSLSDAINHLRQTCKPTSCLDDNIGGVAIDGQQREDEYSDKEEKIRSPVNRTSVTRAGDVLDDYIIGNEDDITDEGVDNSGGGIVEALELVREGVHHLVTMYCLSLLPGYLPEWWAEPKKVVPLSKQTRVFRVKACALHKLPIIDFRR</sequence>
<evidence type="ECO:0000313" key="2">
    <source>
        <dbReference type="Proteomes" id="UP001174909"/>
    </source>
</evidence>
<dbReference type="EMBL" id="CASHTH010001516">
    <property type="protein sequence ID" value="CAI8016314.1"/>
    <property type="molecule type" value="Genomic_DNA"/>
</dbReference>